<evidence type="ECO:0000313" key="3">
    <source>
        <dbReference type="Proteomes" id="UP000578819"/>
    </source>
</evidence>
<organism evidence="2 3">
    <name type="scientific">Micromonospora polyrhachis</name>
    <dbReference type="NCBI Taxonomy" id="1282883"/>
    <lineage>
        <taxon>Bacteria</taxon>
        <taxon>Bacillati</taxon>
        <taxon>Actinomycetota</taxon>
        <taxon>Actinomycetes</taxon>
        <taxon>Micromonosporales</taxon>
        <taxon>Micromonosporaceae</taxon>
        <taxon>Micromonospora</taxon>
    </lineage>
</organism>
<dbReference type="Proteomes" id="UP000578819">
    <property type="component" value="Unassembled WGS sequence"/>
</dbReference>
<name>A0A7W7WQS2_9ACTN</name>
<keyword evidence="1" id="KW-0472">Membrane</keyword>
<keyword evidence="3" id="KW-1185">Reference proteome</keyword>
<keyword evidence="1" id="KW-0812">Transmembrane</keyword>
<keyword evidence="1" id="KW-1133">Transmembrane helix</keyword>
<accession>A0A7W7WQS2</accession>
<comment type="caution">
    <text evidence="2">The sequence shown here is derived from an EMBL/GenBank/DDBJ whole genome shotgun (WGS) entry which is preliminary data.</text>
</comment>
<reference evidence="2 3" key="1">
    <citation type="submission" date="2020-08" db="EMBL/GenBank/DDBJ databases">
        <title>Sequencing the genomes of 1000 actinobacteria strains.</title>
        <authorList>
            <person name="Klenk H.-P."/>
        </authorList>
    </citation>
    <scope>NUCLEOTIDE SEQUENCE [LARGE SCALE GENOMIC DNA]</scope>
    <source>
        <strain evidence="2 3">DSM 45886</strain>
    </source>
</reference>
<evidence type="ECO:0000256" key="1">
    <source>
        <dbReference type="SAM" id="Phobius"/>
    </source>
</evidence>
<evidence type="ECO:0000313" key="2">
    <source>
        <dbReference type="EMBL" id="MBB4960556.1"/>
    </source>
</evidence>
<gene>
    <name evidence="2" type="ORF">FHR38_004289</name>
</gene>
<dbReference type="RefSeq" id="WP_184536309.1">
    <property type="nucleotide sequence ID" value="NZ_JACHJW010000001.1"/>
</dbReference>
<proteinExistence type="predicted"/>
<protein>
    <submittedName>
        <fullName evidence="2">Uncharacterized protein</fullName>
    </submittedName>
</protein>
<dbReference type="AlphaFoldDB" id="A0A7W7WQS2"/>
<sequence length="69" mass="7548">MIFFDEESSGADEVPACRGWRYAATNGSVFVVLVTLAILGFLALATLVVFSRVILSWVLTFGMAVWNAF</sequence>
<dbReference type="EMBL" id="JACHJW010000001">
    <property type="protein sequence ID" value="MBB4960556.1"/>
    <property type="molecule type" value="Genomic_DNA"/>
</dbReference>
<feature type="transmembrane region" description="Helical" evidence="1">
    <location>
        <begin position="29"/>
        <end position="50"/>
    </location>
</feature>